<organism evidence="2 3">
    <name type="scientific">Phaeovibrio sulfidiphilus</name>
    <dbReference type="NCBI Taxonomy" id="1220600"/>
    <lineage>
        <taxon>Bacteria</taxon>
        <taxon>Pseudomonadati</taxon>
        <taxon>Pseudomonadota</taxon>
        <taxon>Alphaproteobacteria</taxon>
        <taxon>Rhodospirillales</taxon>
        <taxon>Rhodospirillaceae</taxon>
        <taxon>Phaeovibrio</taxon>
    </lineage>
</organism>
<keyword evidence="3" id="KW-1185">Reference proteome</keyword>
<keyword evidence="1" id="KW-0472">Membrane</keyword>
<name>A0A8J6YLH3_9PROT</name>
<proteinExistence type="predicted"/>
<keyword evidence="1" id="KW-1133">Transmembrane helix</keyword>
<evidence type="ECO:0000313" key="3">
    <source>
        <dbReference type="Proteomes" id="UP000631034"/>
    </source>
</evidence>
<dbReference type="RefSeq" id="WP_192533952.1">
    <property type="nucleotide sequence ID" value="NZ_JACZHT010000002.1"/>
</dbReference>
<feature type="transmembrane region" description="Helical" evidence="1">
    <location>
        <begin position="42"/>
        <end position="61"/>
    </location>
</feature>
<accession>A0A8J6YLH3</accession>
<evidence type="ECO:0000256" key="1">
    <source>
        <dbReference type="SAM" id="Phobius"/>
    </source>
</evidence>
<dbReference type="Pfam" id="PF12869">
    <property type="entry name" value="tRNA_anti-like"/>
    <property type="match status" value="1"/>
</dbReference>
<reference evidence="2" key="1">
    <citation type="submission" date="2020-10" db="EMBL/GenBank/DDBJ databases">
        <title>Genome sequence of the unusual species of purple photosynthetic bacteria, Phaeovibrio sulfidiphilus DSM 23193, type strain.</title>
        <authorList>
            <person name="Kyndt J.A."/>
            <person name="Meyer T.E."/>
        </authorList>
    </citation>
    <scope>NUCLEOTIDE SEQUENCE</scope>
    <source>
        <strain evidence="2">DSM 23193</strain>
    </source>
</reference>
<dbReference type="InterPro" id="IPR024422">
    <property type="entry name" value="Protein_unknown_function_OB"/>
</dbReference>
<gene>
    <name evidence="2" type="ORF">IHV25_04750</name>
</gene>
<dbReference type="Proteomes" id="UP000631034">
    <property type="component" value="Unassembled WGS sequence"/>
</dbReference>
<dbReference type="AlphaFoldDB" id="A0A8J6YLH3"/>
<comment type="caution">
    <text evidence="2">The sequence shown here is derived from an EMBL/GenBank/DDBJ whole genome shotgun (WGS) entry which is preliminary data.</text>
</comment>
<evidence type="ECO:0000313" key="2">
    <source>
        <dbReference type="EMBL" id="MBE1236955.1"/>
    </source>
</evidence>
<keyword evidence="1" id="KW-0812">Transmembrane</keyword>
<dbReference type="EMBL" id="JACZHT010000002">
    <property type="protein sequence ID" value="MBE1236955.1"/>
    <property type="molecule type" value="Genomic_DNA"/>
</dbReference>
<sequence length="282" mass="30713">MARRLFPPGTILPGYADSMTAPAREPASPVPRPGLVARHRRAVFLLSLLLLVTLAVGWHQIAPHIHFPPGRPDRVEDTGLGITAKVAQSIDGRYVLVEVSGDMTDRPAEFYGEATTRLLPSFLRDEREAQFAFYETGQGYPDGVPVCVVEKTAGSPSLQILEVRGSMAAANPALARYLAYTVTPFQLVQEFERDDVRARKMYMEQPLIVRGTVTDIAFGANGAPFVVIGASPAGVGGVRVSLKNSDPLLQDVRKGRTAVVRIQPRLFLNNRVEASGEILSLR</sequence>
<protein>
    <submittedName>
        <fullName evidence="2">Uncharacterized protein</fullName>
    </submittedName>
</protein>